<name>A0AAN0MH46_9ACTN</name>
<keyword evidence="4" id="KW-0677">Repeat</keyword>
<dbReference type="Pfam" id="PF03600">
    <property type="entry name" value="CitMHS"/>
    <property type="match status" value="1"/>
</dbReference>
<dbReference type="GO" id="GO:0005886">
    <property type="term" value="C:plasma membrane"/>
    <property type="evidence" value="ECO:0007669"/>
    <property type="project" value="TreeGrafter"/>
</dbReference>
<keyword evidence="5 7" id="KW-1133">Transmembrane helix</keyword>
<dbReference type="KEGG" id="broo:brsh051_15250"/>
<evidence type="ECO:0000256" key="7">
    <source>
        <dbReference type="SAM" id="Phobius"/>
    </source>
</evidence>
<feature type="transmembrane region" description="Helical" evidence="7">
    <location>
        <begin position="406"/>
        <end position="426"/>
    </location>
</feature>
<dbReference type="PANTHER" id="PTHR43652:SF2">
    <property type="entry name" value="BASIC AMINO ACID ANTIPORTER YFCC-RELATED"/>
    <property type="match status" value="1"/>
</dbReference>
<evidence type="ECO:0000256" key="1">
    <source>
        <dbReference type="ARBA" id="ARBA00004141"/>
    </source>
</evidence>
<feature type="transmembrane region" description="Helical" evidence="7">
    <location>
        <begin position="172"/>
        <end position="195"/>
    </location>
</feature>
<protein>
    <recommendedName>
        <fullName evidence="8">Citrate transporter-like domain-containing protein</fullName>
    </recommendedName>
</protein>
<keyword evidence="3 7" id="KW-0812">Transmembrane</keyword>
<reference evidence="9" key="1">
    <citation type="journal article" date="2024" name="Int. J. Syst. Evol. Microbiol.">
        <title>Brooklawnia propionicigenes sp. nov., a facultatively anaerobic, propionate-producing bacterium isolated from a methanogenic reactor treating waste from cattle farms.</title>
        <authorList>
            <person name="Akita Y."/>
            <person name="Ueki A."/>
            <person name="Tonouchi A."/>
            <person name="Sugawara Y."/>
            <person name="Honma S."/>
            <person name="Kaku N."/>
            <person name="Ueki K."/>
        </authorList>
    </citation>
    <scope>NUCLEOTIDE SEQUENCE</scope>
    <source>
        <strain evidence="9">SH051</strain>
    </source>
</reference>
<dbReference type="InterPro" id="IPR051679">
    <property type="entry name" value="DASS-Related_Transporters"/>
</dbReference>
<feature type="transmembrane region" description="Helical" evidence="7">
    <location>
        <begin position="138"/>
        <end position="160"/>
    </location>
</feature>
<feature type="transmembrane region" description="Helical" evidence="7">
    <location>
        <begin position="432"/>
        <end position="451"/>
    </location>
</feature>
<keyword evidence="2" id="KW-0813">Transport</keyword>
<evidence type="ECO:0000313" key="10">
    <source>
        <dbReference type="Proteomes" id="UP001431656"/>
    </source>
</evidence>
<evidence type="ECO:0000256" key="6">
    <source>
        <dbReference type="ARBA" id="ARBA00023136"/>
    </source>
</evidence>
<dbReference type="InterPro" id="IPR004680">
    <property type="entry name" value="Cit_transptr-like_dom"/>
</dbReference>
<evidence type="ECO:0000313" key="9">
    <source>
        <dbReference type="EMBL" id="BEH02244.1"/>
    </source>
</evidence>
<gene>
    <name evidence="9" type="ORF">brsh051_15250</name>
</gene>
<evidence type="ECO:0000256" key="4">
    <source>
        <dbReference type="ARBA" id="ARBA00022737"/>
    </source>
</evidence>
<evidence type="ECO:0000256" key="2">
    <source>
        <dbReference type="ARBA" id="ARBA00022448"/>
    </source>
</evidence>
<dbReference type="InterPro" id="IPR036721">
    <property type="entry name" value="RCK_C_sf"/>
</dbReference>
<keyword evidence="10" id="KW-1185">Reference proteome</keyword>
<dbReference type="GO" id="GO:0055085">
    <property type="term" value="P:transmembrane transport"/>
    <property type="evidence" value="ECO:0007669"/>
    <property type="project" value="InterPro"/>
</dbReference>
<feature type="transmembrane region" description="Helical" evidence="7">
    <location>
        <begin position="5"/>
        <end position="20"/>
    </location>
</feature>
<feature type="transmembrane region" description="Helical" evidence="7">
    <location>
        <begin position="498"/>
        <end position="518"/>
    </location>
</feature>
<dbReference type="PANTHER" id="PTHR43652">
    <property type="entry name" value="BASIC AMINO ACID ANTIPORTER YFCC-RELATED"/>
    <property type="match status" value="1"/>
</dbReference>
<evidence type="ECO:0000259" key="8">
    <source>
        <dbReference type="Pfam" id="PF03600"/>
    </source>
</evidence>
<dbReference type="Proteomes" id="UP001431656">
    <property type="component" value="Chromosome"/>
</dbReference>
<feature type="transmembrane region" description="Helical" evidence="7">
    <location>
        <begin position="93"/>
        <end position="126"/>
    </location>
</feature>
<sequence>MPESTIALIILAAAVLLFIWDRLPIAVIALLVPLALWATGVLDLGEAVAGFGDPTVLFIAALFVVSEALDASGVTAAAGGFAMRLGGTNPSRLMVTVMLMAALLTALITPNGSVAALTPVIVVIAIRAHRSPSELLMPAAFAAHSGSLLMLIGSPVTVVVADYAESTGAGRLGLFSTGLIGLVLTVATIGVVLLLGSRLVPQRSSGKVLRDLGAHGALLAEHYGLDEPQDKLMQRGRGTAEFIIPPRSRFIGDLVHHGMVTESGELVVAGMHHKGRDVAGPLTLSAGDSLLFRGSWQALANAADDPDIIAVDDPDAVRRQAVPLGRGAKRALSVLAAMIVLLATGVVPAAVAGLLAALAMILLRVITVEEAYAGVSWTTIILVGGMMSLSVGMTESGAAQLLAEGLVSVVGSAGPFALLAGLFVITAVLGQLISNMATALIVIPIGVSAAAQMNISAMPILVAIAVFAAAALLTPVATPANLMVQEAAGYRFNDYWKLGAPLLLLYGLAGIFLVPLLWPF</sequence>
<organism evidence="9 10">
    <name type="scientific">Brooklawnia propionicigenes</name>
    <dbReference type="NCBI Taxonomy" id="3041175"/>
    <lineage>
        <taxon>Bacteria</taxon>
        <taxon>Bacillati</taxon>
        <taxon>Actinomycetota</taxon>
        <taxon>Actinomycetes</taxon>
        <taxon>Propionibacteriales</taxon>
        <taxon>Propionibacteriaceae</taxon>
        <taxon>Brooklawnia</taxon>
    </lineage>
</organism>
<dbReference type="RefSeq" id="WP_286263701.1">
    <property type="nucleotide sequence ID" value="NZ_AP028056.1"/>
</dbReference>
<keyword evidence="6 7" id="KW-0472">Membrane</keyword>
<dbReference type="SUPFAM" id="SSF116726">
    <property type="entry name" value="TrkA C-terminal domain-like"/>
    <property type="match status" value="1"/>
</dbReference>
<proteinExistence type="predicted"/>
<dbReference type="AlphaFoldDB" id="A0AAN0MH46"/>
<feature type="transmembrane region" description="Helical" evidence="7">
    <location>
        <begin position="375"/>
        <end position="394"/>
    </location>
</feature>
<feature type="transmembrane region" description="Helical" evidence="7">
    <location>
        <begin position="458"/>
        <end position="478"/>
    </location>
</feature>
<evidence type="ECO:0000256" key="5">
    <source>
        <dbReference type="ARBA" id="ARBA00022989"/>
    </source>
</evidence>
<feature type="domain" description="Citrate transporter-like" evidence="8">
    <location>
        <begin position="16"/>
        <end position="466"/>
    </location>
</feature>
<accession>A0AAN0MH46</accession>
<dbReference type="EMBL" id="AP028056">
    <property type="protein sequence ID" value="BEH02244.1"/>
    <property type="molecule type" value="Genomic_DNA"/>
</dbReference>
<feature type="transmembrane region" description="Helical" evidence="7">
    <location>
        <begin position="334"/>
        <end position="363"/>
    </location>
</feature>
<feature type="transmembrane region" description="Helical" evidence="7">
    <location>
        <begin position="56"/>
        <end position="81"/>
    </location>
</feature>
<comment type="subcellular location">
    <subcellularLocation>
        <location evidence="1">Membrane</location>
        <topology evidence="1">Multi-pass membrane protein</topology>
    </subcellularLocation>
</comment>
<feature type="transmembrane region" description="Helical" evidence="7">
    <location>
        <begin position="26"/>
        <end position="44"/>
    </location>
</feature>
<dbReference type="GO" id="GO:0006813">
    <property type="term" value="P:potassium ion transport"/>
    <property type="evidence" value="ECO:0007669"/>
    <property type="project" value="InterPro"/>
</dbReference>
<evidence type="ECO:0000256" key="3">
    <source>
        <dbReference type="ARBA" id="ARBA00022692"/>
    </source>
</evidence>